<dbReference type="InterPro" id="IPR013785">
    <property type="entry name" value="Aldolase_TIM"/>
</dbReference>
<dbReference type="PROSITE" id="PS00512">
    <property type="entry name" value="ALPHA_GALACTOSIDASE"/>
    <property type="match status" value="1"/>
</dbReference>
<comment type="catalytic activity">
    <reaction evidence="6">
        <text>Hydrolysis of terminal, non-reducing alpha-D-galactose residues in alpha-D-galactosides, including galactose oligosaccharides, galactomannans and galactolipids.</text>
        <dbReference type="EC" id="3.2.1.22"/>
    </reaction>
</comment>
<dbReference type="SUPFAM" id="SSF50370">
    <property type="entry name" value="Ricin B-like lectins"/>
    <property type="match status" value="1"/>
</dbReference>
<keyword evidence="10" id="KW-1185">Reference proteome</keyword>
<dbReference type="Proteomes" id="UP001493487">
    <property type="component" value="Unassembled WGS sequence"/>
</dbReference>
<comment type="similarity">
    <text evidence="1">Belongs to the glycosyl hydrolase 36 family.</text>
</comment>
<name>A0ABV1KLR1_9BACL</name>
<dbReference type="EMBL" id="JASKHM010000001">
    <property type="protein sequence ID" value="MEQ4481049.1"/>
    <property type="molecule type" value="Genomic_DNA"/>
</dbReference>
<accession>A0ABV1KLR1</accession>
<dbReference type="PRINTS" id="PR00740">
    <property type="entry name" value="GLHYDRLASE27"/>
</dbReference>
<comment type="similarity">
    <text evidence="2 6">Belongs to the glycosyl hydrolase 27 family.</text>
</comment>
<dbReference type="InterPro" id="IPR017853">
    <property type="entry name" value="GH"/>
</dbReference>
<dbReference type="RefSeq" id="WP_232182573.1">
    <property type="nucleotide sequence ID" value="NZ_JAIOAP010000001.1"/>
</dbReference>
<keyword evidence="5 6" id="KW-0326">Glycosidase</keyword>
<evidence type="ECO:0000313" key="10">
    <source>
        <dbReference type="Proteomes" id="UP001493487"/>
    </source>
</evidence>
<dbReference type="SUPFAM" id="SSF51445">
    <property type="entry name" value="(Trans)glycosidases"/>
    <property type="match status" value="1"/>
</dbReference>
<evidence type="ECO:0000256" key="5">
    <source>
        <dbReference type="ARBA" id="ARBA00023295"/>
    </source>
</evidence>
<evidence type="ECO:0000256" key="3">
    <source>
        <dbReference type="ARBA" id="ARBA00022729"/>
    </source>
</evidence>
<dbReference type="InterPro" id="IPR002241">
    <property type="entry name" value="Glyco_hydro_27"/>
</dbReference>
<dbReference type="Gene3D" id="3.20.20.70">
    <property type="entry name" value="Aldolase class I"/>
    <property type="match status" value="1"/>
</dbReference>
<dbReference type="SUPFAM" id="SSF51011">
    <property type="entry name" value="Glycosyl hydrolase domain"/>
    <property type="match status" value="1"/>
</dbReference>
<keyword evidence="3" id="KW-0732">Signal</keyword>
<organism evidence="9 10">
    <name type="scientific">Cohnella silvisoli</name>
    <dbReference type="NCBI Taxonomy" id="2873699"/>
    <lineage>
        <taxon>Bacteria</taxon>
        <taxon>Bacillati</taxon>
        <taxon>Bacillota</taxon>
        <taxon>Bacilli</taxon>
        <taxon>Bacillales</taxon>
        <taxon>Paenibacillaceae</taxon>
        <taxon>Cohnella</taxon>
    </lineage>
</organism>
<gene>
    <name evidence="9" type="ORF">QJS35_01430</name>
</gene>
<dbReference type="InterPro" id="IPR000772">
    <property type="entry name" value="Ricin_B_lectin"/>
</dbReference>
<feature type="domain" description="Alpha galactosidase C-terminal" evidence="8">
    <location>
        <begin position="332"/>
        <end position="405"/>
    </location>
</feature>
<proteinExistence type="inferred from homology"/>
<dbReference type="InterPro" id="IPR041233">
    <property type="entry name" value="Melibiase_C"/>
</dbReference>
<dbReference type="InterPro" id="IPR000111">
    <property type="entry name" value="Glyco_hydro_27/36_CS"/>
</dbReference>
<evidence type="ECO:0000256" key="4">
    <source>
        <dbReference type="ARBA" id="ARBA00022801"/>
    </source>
</evidence>
<evidence type="ECO:0000313" key="9">
    <source>
        <dbReference type="EMBL" id="MEQ4481049.1"/>
    </source>
</evidence>
<dbReference type="CDD" id="cd14792">
    <property type="entry name" value="GH27"/>
    <property type="match status" value="1"/>
</dbReference>
<dbReference type="Pfam" id="PF16499">
    <property type="entry name" value="Melibiase_2"/>
    <property type="match status" value="1"/>
</dbReference>
<dbReference type="InterPro" id="IPR013780">
    <property type="entry name" value="Glyco_hydro_b"/>
</dbReference>
<keyword evidence="4 6" id="KW-0378">Hydrolase</keyword>
<protein>
    <recommendedName>
        <fullName evidence="6">Alpha-galactosidase</fullName>
        <ecNumber evidence="6">3.2.1.22</ecNumber>
    </recommendedName>
    <alternativeName>
        <fullName evidence="6">Melibiase</fullName>
    </alternativeName>
</protein>
<dbReference type="EC" id="3.2.1.22" evidence="6"/>
<dbReference type="InterPro" id="IPR035992">
    <property type="entry name" value="Ricin_B-like_lectins"/>
</dbReference>
<evidence type="ECO:0000256" key="1">
    <source>
        <dbReference type="ARBA" id="ARBA00006202"/>
    </source>
</evidence>
<dbReference type="Pfam" id="PF17801">
    <property type="entry name" value="Melibiase_C"/>
    <property type="match status" value="1"/>
</dbReference>
<dbReference type="Gene3D" id="2.60.40.1180">
    <property type="entry name" value="Golgi alpha-mannosidase II"/>
    <property type="match status" value="1"/>
</dbReference>
<comment type="caution">
    <text evidence="9">The sequence shown here is derived from an EMBL/GenBank/DDBJ whole genome shotgun (WGS) entry which is preliminary data.</text>
</comment>
<dbReference type="PANTHER" id="PTHR11452:SF75">
    <property type="entry name" value="ALPHA-GALACTOSIDASE MEL1"/>
    <property type="match status" value="1"/>
</dbReference>
<keyword evidence="6" id="KW-1015">Disulfide bond</keyword>
<dbReference type="Gene3D" id="2.80.10.50">
    <property type="match status" value="1"/>
</dbReference>
<evidence type="ECO:0000256" key="2">
    <source>
        <dbReference type="ARBA" id="ARBA00009743"/>
    </source>
</evidence>
<dbReference type="PANTHER" id="PTHR11452">
    <property type="entry name" value="ALPHA-GALACTOSIDASE/ALPHA-N-ACETYLGALACTOSAMINIDASE"/>
    <property type="match status" value="1"/>
</dbReference>
<evidence type="ECO:0000256" key="6">
    <source>
        <dbReference type="RuleBase" id="RU361168"/>
    </source>
</evidence>
<dbReference type="Pfam" id="PF14200">
    <property type="entry name" value="RicinB_lectin_2"/>
    <property type="match status" value="1"/>
</dbReference>
<reference evidence="9 10" key="1">
    <citation type="journal article" date="2023" name="Genome Announc.">
        <title>Pan-Genome Analyses of the Genus Cohnella and Proposal of the Novel Species Cohnella silvisoli sp. nov., Isolated from Forest Soil.</title>
        <authorList>
            <person name="Wang C."/>
            <person name="Mao L."/>
            <person name="Bao G."/>
            <person name="Zhu H."/>
        </authorList>
    </citation>
    <scope>NUCLEOTIDE SEQUENCE [LARGE SCALE GENOMIC DNA]</scope>
    <source>
        <strain evidence="9 10">NL03-T5-1</strain>
    </source>
</reference>
<evidence type="ECO:0000259" key="8">
    <source>
        <dbReference type="Pfam" id="PF17801"/>
    </source>
</evidence>
<evidence type="ECO:0000259" key="7">
    <source>
        <dbReference type="Pfam" id="PF14200"/>
    </source>
</evidence>
<sequence>MNISRKIKRVLKFGTMMILAFLMLFATQIFTPLGSKEASALSNGLALTPPMGWNSWNKYGCNVSESLIRSMADAMVSSGMQAAGYQYVNVDDCWQTGRDGAGNIIADPVKFPNGMKALADYVHSKGLKFGLYTDVGPMTCAGRPGSLNHEVQDANTYASWGVDFVKVDWCYNNGLDAQTQYTIYRDALSNSGRAILFSICNWGLYNPWIWGPATGNMWRTTGDIQDSWSSITSIIDENGPRAVGAGPGAWNDPDMLMVGNYGTGAIGGGGMTDTEYRSHFAMWSIMAAPLIAGNDISNLNQATKDILMNSEVIAVNQDPLGKQGLLKSDINGLQVWSKELSTLGTRAVVLFNRSASAANITVNFDNVGLNATASVRDLWTKTDIGSFTTSYTANVPAHGVVMVKLTGTESNSSGPIISGKTYRIMAKSSGLSLAVYWASTALNTNIIQYGYRATRNDQWVVTSVGGGYYKIEAVHSGMAMAVLNASLVDSANVVQYTYGLAGNDQWQIISIGGGYYKIINKLSGKALNVAWNSPEYNAQMIQYPYSSNNNMSFQFVALN</sequence>
<feature type="domain" description="Ricin B lectin" evidence="7">
    <location>
        <begin position="456"/>
        <end position="543"/>
    </location>
</feature>